<gene>
    <name evidence="12" type="ORF">OL497_10145</name>
</gene>
<evidence type="ECO:0000256" key="10">
    <source>
        <dbReference type="SAM" id="SignalP"/>
    </source>
</evidence>
<dbReference type="Gene3D" id="3.30.1150.10">
    <property type="match status" value="1"/>
</dbReference>
<feature type="chain" id="PRO_5046194054" evidence="10">
    <location>
        <begin position="18"/>
        <end position="343"/>
    </location>
</feature>
<proteinExistence type="inferred from homology"/>
<dbReference type="NCBIfam" id="TIGR01352">
    <property type="entry name" value="tonB_Cterm"/>
    <property type="match status" value="1"/>
</dbReference>
<reference evidence="12 13" key="1">
    <citation type="submission" date="2022-10" db="EMBL/GenBank/DDBJ databases">
        <title>Chitinophaga nivalis PC15 sp. nov., isolated from Pyeongchang county, South Korea.</title>
        <authorList>
            <person name="Trinh H.N."/>
        </authorList>
    </citation>
    <scope>NUCLEOTIDE SEQUENCE [LARGE SCALE GENOMIC DNA]</scope>
    <source>
        <strain evidence="12 13">PC14</strain>
    </source>
</reference>
<keyword evidence="8" id="KW-1133">Transmembrane helix</keyword>
<keyword evidence="9" id="KW-0472">Membrane</keyword>
<comment type="subcellular location">
    <subcellularLocation>
        <location evidence="1">Cell inner membrane</location>
        <topology evidence="1">Single-pass membrane protein</topology>
        <orientation evidence="1">Periplasmic side</orientation>
    </subcellularLocation>
</comment>
<keyword evidence="3" id="KW-0813">Transport</keyword>
<evidence type="ECO:0000256" key="8">
    <source>
        <dbReference type="ARBA" id="ARBA00022989"/>
    </source>
</evidence>
<dbReference type="EMBL" id="JAPDNS010000001">
    <property type="protein sequence ID" value="MCW3484255.1"/>
    <property type="molecule type" value="Genomic_DNA"/>
</dbReference>
<evidence type="ECO:0000256" key="9">
    <source>
        <dbReference type="ARBA" id="ARBA00023136"/>
    </source>
</evidence>
<dbReference type="Proteomes" id="UP001207742">
    <property type="component" value="Unassembled WGS sequence"/>
</dbReference>
<comment type="caution">
    <text evidence="12">The sequence shown here is derived from an EMBL/GenBank/DDBJ whole genome shotgun (WGS) entry which is preliminary data.</text>
</comment>
<dbReference type="Pfam" id="PF03544">
    <property type="entry name" value="TonB_C"/>
    <property type="match status" value="1"/>
</dbReference>
<keyword evidence="7" id="KW-0653">Protein transport</keyword>
<evidence type="ECO:0000256" key="1">
    <source>
        <dbReference type="ARBA" id="ARBA00004383"/>
    </source>
</evidence>
<dbReference type="PANTHER" id="PTHR33446">
    <property type="entry name" value="PROTEIN TONB-RELATED"/>
    <property type="match status" value="1"/>
</dbReference>
<evidence type="ECO:0000256" key="2">
    <source>
        <dbReference type="ARBA" id="ARBA00006555"/>
    </source>
</evidence>
<dbReference type="InterPro" id="IPR037682">
    <property type="entry name" value="TonB_C"/>
</dbReference>
<dbReference type="InterPro" id="IPR006260">
    <property type="entry name" value="TonB/TolA_C"/>
</dbReference>
<name>A0ABT3IKC2_9BACT</name>
<dbReference type="InterPro" id="IPR051045">
    <property type="entry name" value="TonB-dependent_transducer"/>
</dbReference>
<evidence type="ECO:0000256" key="7">
    <source>
        <dbReference type="ARBA" id="ARBA00022927"/>
    </source>
</evidence>
<feature type="signal peptide" evidence="10">
    <location>
        <begin position="1"/>
        <end position="17"/>
    </location>
</feature>
<evidence type="ECO:0000259" key="11">
    <source>
        <dbReference type="PROSITE" id="PS52015"/>
    </source>
</evidence>
<keyword evidence="6" id="KW-0812">Transmembrane</keyword>
<dbReference type="RefSeq" id="WP_264729774.1">
    <property type="nucleotide sequence ID" value="NZ_JAPDNR010000001.1"/>
</dbReference>
<evidence type="ECO:0000256" key="4">
    <source>
        <dbReference type="ARBA" id="ARBA00022475"/>
    </source>
</evidence>
<evidence type="ECO:0000313" key="13">
    <source>
        <dbReference type="Proteomes" id="UP001207742"/>
    </source>
</evidence>
<keyword evidence="4" id="KW-1003">Cell membrane</keyword>
<evidence type="ECO:0000313" key="12">
    <source>
        <dbReference type="EMBL" id="MCW3484255.1"/>
    </source>
</evidence>
<keyword evidence="10" id="KW-0732">Signal</keyword>
<evidence type="ECO:0000256" key="6">
    <source>
        <dbReference type="ARBA" id="ARBA00022692"/>
    </source>
</evidence>
<protein>
    <submittedName>
        <fullName evidence="12">Energy transducer TonB</fullName>
    </submittedName>
</protein>
<dbReference type="PROSITE" id="PS52015">
    <property type="entry name" value="TONB_CTD"/>
    <property type="match status" value="1"/>
</dbReference>
<organism evidence="12 13">
    <name type="scientific">Chitinophaga nivalis</name>
    <dbReference type="NCBI Taxonomy" id="2991709"/>
    <lineage>
        <taxon>Bacteria</taxon>
        <taxon>Pseudomonadati</taxon>
        <taxon>Bacteroidota</taxon>
        <taxon>Chitinophagia</taxon>
        <taxon>Chitinophagales</taxon>
        <taxon>Chitinophagaceae</taxon>
        <taxon>Chitinophaga</taxon>
    </lineage>
</organism>
<evidence type="ECO:0000256" key="3">
    <source>
        <dbReference type="ARBA" id="ARBA00022448"/>
    </source>
</evidence>
<accession>A0ABT3IKC2</accession>
<comment type="similarity">
    <text evidence="2">Belongs to the TonB family.</text>
</comment>
<sequence>MMKFFLLLLLLPFYTTAQVTMLPAAVSHRLADVMSVEMKKDPFRTYMYHIWAQKGYSKTELKRAERQLHKDVQVLDDILEGLYHYPGGMPDSLQKAGMSSADIAMLQAYATNRFTATGNKGARYYTGTSRFEDEAGNWCLWVTFDKENVVIRTYPGPNNYTYRVNHQLQHVTMGKIIHDTIYVQNSKGALLAQYYYYDKGRLLEINEGEIERVLTPIPDKINWAQAFKEATANREEEVFAFVEMQPSFPEGEPALKQFIAAHMQYPKTALENKVTGIAFVQFVVKWDGTVTDIKSVGRGLGYGLDEEALWLVSIMPKWEPGAQNGKLVNVRVNLPVKFILPGR</sequence>
<keyword evidence="13" id="KW-1185">Reference proteome</keyword>
<dbReference type="SUPFAM" id="SSF74653">
    <property type="entry name" value="TolA/TonB C-terminal domain"/>
    <property type="match status" value="1"/>
</dbReference>
<feature type="domain" description="TonB C-terminal" evidence="11">
    <location>
        <begin position="250"/>
        <end position="343"/>
    </location>
</feature>
<dbReference type="PANTHER" id="PTHR33446:SF2">
    <property type="entry name" value="PROTEIN TONB"/>
    <property type="match status" value="1"/>
</dbReference>
<evidence type="ECO:0000256" key="5">
    <source>
        <dbReference type="ARBA" id="ARBA00022519"/>
    </source>
</evidence>
<keyword evidence="5" id="KW-0997">Cell inner membrane</keyword>